<reference evidence="1 2" key="1">
    <citation type="submission" date="2021-06" db="EMBL/GenBank/DDBJ databases">
        <title>Caerostris extrusa draft genome.</title>
        <authorList>
            <person name="Kono N."/>
            <person name="Arakawa K."/>
        </authorList>
    </citation>
    <scope>NUCLEOTIDE SEQUENCE [LARGE SCALE GENOMIC DNA]</scope>
</reference>
<organism evidence="1 2">
    <name type="scientific">Caerostris extrusa</name>
    <name type="common">Bark spider</name>
    <name type="synonym">Caerostris bankana</name>
    <dbReference type="NCBI Taxonomy" id="172846"/>
    <lineage>
        <taxon>Eukaryota</taxon>
        <taxon>Metazoa</taxon>
        <taxon>Ecdysozoa</taxon>
        <taxon>Arthropoda</taxon>
        <taxon>Chelicerata</taxon>
        <taxon>Arachnida</taxon>
        <taxon>Araneae</taxon>
        <taxon>Araneomorphae</taxon>
        <taxon>Entelegynae</taxon>
        <taxon>Araneoidea</taxon>
        <taxon>Araneidae</taxon>
        <taxon>Caerostris</taxon>
    </lineage>
</organism>
<name>A0AAV4XRZ8_CAEEX</name>
<dbReference type="EMBL" id="BPLR01000860">
    <property type="protein sequence ID" value="GIY97957.1"/>
    <property type="molecule type" value="Genomic_DNA"/>
</dbReference>
<comment type="caution">
    <text evidence="1">The sequence shown here is derived from an EMBL/GenBank/DDBJ whole genome shotgun (WGS) entry which is preliminary data.</text>
</comment>
<proteinExistence type="predicted"/>
<dbReference type="Proteomes" id="UP001054945">
    <property type="component" value="Unassembled WGS sequence"/>
</dbReference>
<gene>
    <name evidence="1" type="ORF">CEXT_501921</name>
</gene>
<dbReference type="AlphaFoldDB" id="A0AAV4XRZ8"/>
<accession>A0AAV4XRZ8</accession>
<protein>
    <submittedName>
        <fullName evidence="1">Uncharacterized protein</fullName>
    </submittedName>
</protein>
<evidence type="ECO:0000313" key="1">
    <source>
        <dbReference type="EMBL" id="GIY97957.1"/>
    </source>
</evidence>
<sequence>MHFLNSCRLLPTGSFSGELNKNWNRRDPIPYVGRITANENHQAKQGGCQLRSFASRRCKNDLKIYDLSVVWKADLLSLKMKPTRGVKIWKNFRNG</sequence>
<keyword evidence="2" id="KW-1185">Reference proteome</keyword>
<evidence type="ECO:0000313" key="2">
    <source>
        <dbReference type="Proteomes" id="UP001054945"/>
    </source>
</evidence>